<dbReference type="InterPro" id="IPR000182">
    <property type="entry name" value="GNAT_dom"/>
</dbReference>
<feature type="domain" description="N-acetyltransferase" evidence="1">
    <location>
        <begin position="108"/>
        <end position="241"/>
    </location>
</feature>
<evidence type="ECO:0000313" key="3">
    <source>
        <dbReference type="Proteomes" id="UP001499863"/>
    </source>
</evidence>
<sequence length="241" mass="24716">MVNDPLLLDRARGLWRDLASVPVVFGEEGEVRVVAAPGSRFCPPGWVGVVLLGGATVVTAPTEADADRVREAVAGVPAADLADASVLARTLPIGRVIGPAALAYVSEAAFRPVAPGGLSVERLPAGHPELTALERAAGQADADEAGLDEITSPAFVVRLDGRVAAAAGYRDWPARTAHLAVLTAPGRRGRGLARLTGSAAVRHALAQDLLPQWRARVPASRSVAAALGFADLGSQVSVALT</sequence>
<comment type="caution">
    <text evidence="2">The sequence shown here is derived from an EMBL/GenBank/DDBJ whole genome shotgun (WGS) entry which is preliminary data.</text>
</comment>
<proteinExistence type="predicted"/>
<dbReference type="EMBL" id="BAAAKJ010000421">
    <property type="protein sequence ID" value="GAA1411908.1"/>
    <property type="molecule type" value="Genomic_DNA"/>
</dbReference>
<evidence type="ECO:0000313" key="2">
    <source>
        <dbReference type="EMBL" id="GAA1411908.1"/>
    </source>
</evidence>
<dbReference type="RefSeq" id="WP_344344039.1">
    <property type="nucleotide sequence ID" value="NZ_BAAAKJ010000421.1"/>
</dbReference>
<dbReference type="Proteomes" id="UP001499863">
    <property type="component" value="Unassembled WGS sequence"/>
</dbReference>
<evidence type="ECO:0000259" key="1">
    <source>
        <dbReference type="PROSITE" id="PS51186"/>
    </source>
</evidence>
<dbReference type="SUPFAM" id="SSF55729">
    <property type="entry name" value="Acyl-CoA N-acyltransferases (Nat)"/>
    <property type="match status" value="1"/>
</dbReference>
<dbReference type="InterPro" id="IPR027365">
    <property type="entry name" value="GNAT_acetyltra_YdfB-like"/>
</dbReference>
<name>A0ABP4J8W9_9ACTN</name>
<accession>A0ABP4J8W9</accession>
<reference evidence="3" key="1">
    <citation type="journal article" date="2019" name="Int. J. Syst. Evol. Microbiol.">
        <title>The Global Catalogue of Microorganisms (GCM) 10K type strain sequencing project: providing services to taxonomists for standard genome sequencing and annotation.</title>
        <authorList>
            <consortium name="The Broad Institute Genomics Platform"/>
            <consortium name="The Broad Institute Genome Sequencing Center for Infectious Disease"/>
            <person name="Wu L."/>
            <person name="Ma J."/>
        </authorList>
    </citation>
    <scope>NUCLEOTIDE SEQUENCE [LARGE SCALE GENOMIC DNA]</scope>
    <source>
        <strain evidence="3">JCM 12393</strain>
    </source>
</reference>
<dbReference type="PROSITE" id="PS51186">
    <property type="entry name" value="GNAT"/>
    <property type="match status" value="1"/>
</dbReference>
<dbReference type="InterPro" id="IPR016181">
    <property type="entry name" value="Acyl_CoA_acyltransferase"/>
</dbReference>
<dbReference type="Pfam" id="PF12746">
    <property type="entry name" value="GNAT_acetyltran"/>
    <property type="match status" value="1"/>
</dbReference>
<gene>
    <name evidence="2" type="ORF">GCM10009639_63810</name>
</gene>
<organism evidence="2 3">
    <name type="scientific">Kitasatospora putterlickiae</name>
    <dbReference type="NCBI Taxonomy" id="221725"/>
    <lineage>
        <taxon>Bacteria</taxon>
        <taxon>Bacillati</taxon>
        <taxon>Actinomycetota</taxon>
        <taxon>Actinomycetes</taxon>
        <taxon>Kitasatosporales</taxon>
        <taxon>Streptomycetaceae</taxon>
        <taxon>Kitasatospora</taxon>
    </lineage>
</organism>
<dbReference type="Gene3D" id="3.40.630.30">
    <property type="match status" value="1"/>
</dbReference>
<protein>
    <recommendedName>
        <fullName evidence="1">N-acetyltransferase domain-containing protein</fullName>
    </recommendedName>
</protein>
<keyword evidence="3" id="KW-1185">Reference proteome</keyword>